<evidence type="ECO:0000313" key="2">
    <source>
        <dbReference type="EMBL" id="QDT36041.1"/>
    </source>
</evidence>
<accession>A0A517QWM8</accession>
<reference evidence="2 3" key="1">
    <citation type="submission" date="2019-02" db="EMBL/GenBank/DDBJ databases">
        <title>Deep-cultivation of Planctomycetes and their phenomic and genomic characterization uncovers novel biology.</title>
        <authorList>
            <person name="Wiegand S."/>
            <person name="Jogler M."/>
            <person name="Boedeker C."/>
            <person name="Pinto D."/>
            <person name="Vollmers J."/>
            <person name="Rivas-Marin E."/>
            <person name="Kohn T."/>
            <person name="Peeters S.H."/>
            <person name="Heuer A."/>
            <person name="Rast P."/>
            <person name="Oberbeckmann S."/>
            <person name="Bunk B."/>
            <person name="Jeske O."/>
            <person name="Meyerdierks A."/>
            <person name="Storesund J.E."/>
            <person name="Kallscheuer N."/>
            <person name="Luecker S."/>
            <person name="Lage O.M."/>
            <person name="Pohl T."/>
            <person name="Merkel B.J."/>
            <person name="Hornburger P."/>
            <person name="Mueller R.-W."/>
            <person name="Bruemmer F."/>
            <person name="Labrenz M."/>
            <person name="Spormann A.M."/>
            <person name="Op den Camp H."/>
            <person name="Overmann J."/>
            <person name="Amann R."/>
            <person name="Jetten M.S.M."/>
            <person name="Mascher T."/>
            <person name="Medema M.H."/>
            <person name="Devos D.P."/>
            <person name="Kaster A.-K."/>
            <person name="Ovreas L."/>
            <person name="Rohde M."/>
            <person name="Galperin M.Y."/>
            <person name="Jogler C."/>
        </authorList>
    </citation>
    <scope>NUCLEOTIDE SEQUENCE [LARGE SCALE GENOMIC DNA]</scope>
    <source>
        <strain evidence="2 3">Pan189</strain>
    </source>
</reference>
<proteinExistence type="predicted"/>
<dbReference type="EMBL" id="CP036268">
    <property type="protein sequence ID" value="QDT36041.1"/>
    <property type="molecule type" value="Genomic_DNA"/>
</dbReference>
<dbReference type="AlphaFoldDB" id="A0A517QWM8"/>
<evidence type="ECO:0000256" key="1">
    <source>
        <dbReference type="SAM" id="Phobius"/>
    </source>
</evidence>
<keyword evidence="1" id="KW-0472">Membrane</keyword>
<keyword evidence="3" id="KW-1185">Reference proteome</keyword>
<dbReference type="RefSeq" id="WP_145362276.1">
    <property type="nucleotide sequence ID" value="NZ_CP036268.1"/>
</dbReference>
<feature type="transmembrane region" description="Helical" evidence="1">
    <location>
        <begin position="139"/>
        <end position="155"/>
    </location>
</feature>
<dbReference type="KEGG" id="svp:Pan189_03960"/>
<keyword evidence="1" id="KW-0812">Transmembrane</keyword>
<gene>
    <name evidence="2" type="ORF">Pan189_03960</name>
</gene>
<sequence length="188" mass="19419">MPDLGPAYRQADAYATGQTVGVVTGVAVDFAISIYGPGLVRCGALFAKSRAARTAIMARESIDLAGGLHNSYQNFQDGKFGVMDAITVAGVGLNVSALGRASKKCFTAGHMIVTAPPADMAANVRYAAMSTGPDEAGDTITIAAALAGALGVLVIKGRRNRRAKYQPIVIGNSVRRFPRPTSLHVAAA</sequence>
<organism evidence="2 3">
    <name type="scientific">Stratiformator vulcanicus</name>
    <dbReference type="NCBI Taxonomy" id="2527980"/>
    <lineage>
        <taxon>Bacteria</taxon>
        <taxon>Pseudomonadati</taxon>
        <taxon>Planctomycetota</taxon>
        <taxon>Planctomycetia</taxon>
        <taxon>Planctomycetales</taxon>
        <taxon>Planctomycetaceae</taxon>
        <taxon>Stratiformator</taxon>
    </lineage>
</organism>
<protein>
    <submittedName>
        <fullName evidence="2">Uncharacterized protein</fullName>
    </submittedName>
</protein>
<name>A0A517QWM8_9PLAN</name>
<dbReference type="Proteomes" id="UP000317318">
    <property type="component" value="Chromosome"/>
</dbReference>
<keyword evidence="1" id="KW-1133">Transmembrane helix</keyword>
<evidence type="ECO:0000313" key="3">
    <source>
        <dbReference type="Proteomes" id="UP000317318"/>
    </source>
</evidence>